<proteinExistence type="predicted"/>
<accession>A0A0E0LCM4</accession>
<reference evidence="2" key="2">
    <citation type="submission" date="2018-05" db="EMBL/GenBank/DDBJ databases">
        <title>OpunRS2 (Oryza punctata Reference Sequence Version 2).</title>
        <authorList>
            <person name="Zhang J."/>
            <person name="Kudrna D."/>
            <person name="Lee S."/>
            <person name="Talag J."/>
            <person name="Welchert J."/>
            <person name="Wing R.A."/>
        </authorList>
    </citation>
    <scope>NUCLEOTIDE SEQUENCE [LARGE SCALE GENOMIC DNA]</scope>
</reference>
<organism evidence="2">
    <name type="scientific">Oryza punctata</name>
    <name type="common">Red rice</name>
    <dbReference type="NCBI Taxonomy" id="4537"/>
    <lineage>
        <taxon>Eukaryota</taxon>
        <taxon>Viridiplantae</taxon>
        <taxon>Streptophyta</taxon>
        <taxon>Embryophyta</taxon>
        <taxon>Tracheophyta</taxon>
        <taxon>Spermatophyta</taxon>
        <taxon>Magnoliopsida</taxon>
        <taxon>Liliopsida</taxon>
        <taxon>Poales</taxon>
        <taxon>Poaceae</taxon>
        <taxon>BOP clade</taxon>
        <taxon>Oryzoideae</taxon>
        <taxon>Oryzeae</taxon>
        <taxon>Oryzinae</taxon>
        <taxon>Oryza</taxon>
    </lineage>
</organism>
<dbReference type="AlphaFoldDB" id="A0A0E0LCM4"/>
<keyword evidence="3" id="KW-1185">Reference proteome</keyword>
<dbReference type="HOGENOM" id="CLU_114716_1_0_1"/>
<feature type="compositionally biased region" description="Basic and acidic residues" evidence="1">
    <location>
        <begin position="1"/>
        <end position="15"/>
    </location>
</feature>
<feature type="region of interest" description="Disordered" evidence="1">
    <location>
        <begin position="1"/>
        <end position="63"/>
    </location>
</feature>
<dbReference type="EnsemblPlants" id="OPUNC06G16680.1">
    <property type="protein sequence ID" value="OPUNC06G16680.1"/>
    <property type="gene ID" value="OPUNC06G16680"/>
</dbReference>
<dbReference type="Proteomes" id="UP000026962">
    <property type="component" value="Chromosome 6"/>
</dbReference>
<protein>
    <submittedName>
        <fullName evidence="2">Uncharacterized protein</fullName>
    </submittedName>
</protein>
<dbReference type="Gramene" id="OPUNC06G16680.1">
    <property type="protein sequence ID" value="OPUNC06G16680.1"/>
    <property type="gene ID" value="OPUNC06G16680"/>
</dbReference>
<sequence>MSEETSREDLRDGHGARMAQWKNHRSTTQLPEKSERHWQPEDAATMLEVDEEPELLTTTSAGDEVVDARTTMKMTSVVMLRFKGMTQLQLHVSATVRPR</sequence>
<evidence type="ECO:0000313" key="2">
    <source>
        <dbReference type="EnsemblPlants" id="OPUNC06G16680.1"/>
    </source>
</evidence>
<name>A0A0E0LCM4_ORYPU</name>
<reference evidence="2" key="1">
    <citation type="submission" date="2015-04" db="UniProtKB">
        <authorList>
            <consortium name="EnsemblPlants"/>
        </authorList>
    </citation>
    <scope>IDENTIFICATION</scope>
</reference>
<evidence type="ECO:0000256" key="1">
    <source>
        <dbReference type="SAM" id="MobiDB-lite"/>
    </source>
</evidence>
<evidence type="ECO:0000313" key="3">
    <source>
        <dbReference type="Proteomes" id="UP000026962"/>
    </source>
</evidence>